<keyword evidence="2" id="KW-1185">Reference proteome</keyword>
<reference evidence="1 2" key="1">
    <citation type="submission" date="2020-03" db="EMBL/GenBank/DDBJ databases">
        <title>Genomic analysis of Bacteroides faecium CBA7301.</title>
        <authorList>
            <person name="Kim J."/>
            <person name="Roh S.W."/>
        </authorList>
    </citation>
    <scope>NUCLEOTIDE SEQUENCE [LARGE SCALE GENOMIC DNA]</scope>
    <source>
        <strain evidence="1 2">CBA7301</strain>
    </source>
</reference>
<dbReference type="Gene3D" id="2.60.40.2620">
    <property type="entry name" value="Fimbrillin-like"/>
    <property type="match status" value="1"/>
</dbReference>
<dbReference type="RefSeq" id="WP_167961323.1">
    <property type="nucleotide sequence ID" value="NZ_CP050831.1"/>
</dbReference>
<dbReference type="Proteomes" id="UP000501780">
    <property type="component" value="Chromosome"/>
</dbReference>
<dbReference type="AlphaFoldDB" id="A0A6H0KKS6"/>
<sequence>MNRMTAIQRYFLLVLVCAVVVACKDDDKEYVEEPATEVTFTTTVQTRAVTNVVTKLDDGDAMNVFMAEETADESLQQARNYKAVCQGGVWKGVPAIEFGSSAKGYLYAVYPYQETSAKMNAVPVDITSQTDYLYSGNGVAVSRNNPKVVLTMKHALAALAFNIKNDNYAGEGKLEQISISGKPVCKSGTLDVSSGAVKGTVSAKYEYACNVNIQQNGWEENIPEFFCIPFVSSGSDVTVTFKIDGEDYPCQLPKYGVAGGMKYIFYLSLTEGKLTLFPEQTKQISLNVDSDSMSIPNYSLLKIVHDNALFILPSFKGEGIVGTILWGDGKSEEYGATSEHSYENGQSHTVTVETWGTEEVSLSSLVGISEIDLSDF</sequence>
<dbReference type="KEGG" id="bfc:BacF7301_06515"/>
<organism evidence="1 2">
    <name type="scientific">Bacteroides faecium</name>
    <dbReference type="NCBI Taxonomy" id="2715212"/>
    <lineage>
        <taxon>Bacteria</taxon>
        <taxon>Pseudomonadati</taxon>
        <taxon>Bacteroidota</taxon>
        <taxon>Bacteroidia</taxon>
        <taxon>Bacteroidales</taxon>
        <taxon>Bacteroidaceae</taxon>
        <taxon>Bacteroides</taxon>
    </lineage>
</organism>
<dbReference type="Gene3D" id="2.60.40.2630">
    <property type="match status" value="1"/>
</dbReference>
<dbReference type="Pfam" id="PF13149">
    <property type="entry name" value="Mfa_like_1"/>
    <property type="match status" value="1"/>
</dbReference>
<protein>
    <submittedName>
        <fullName evidence="1">Fimbrillin family protein</fullName>
    </submittedName>
</protein>
<gene>
    <name evidence="1" type="ORF">BacF7301_06515</name>
</gene>
<evidence type="ECO:0000313" key="1">
    <source>
        <dbReference type="EMBL" id="QIU93819.1"/>
    </source>
</evidence>
<name>A0A6H0KKS6_9BACE</name>
<dbReference type="EMBL" id="CP050831">
    <property type="protein sequence ID" value="QIU93819.1"/>
    <property type="molecule type" value="Genomic_DNA"/>
</dbReference>
<evidence type="ECO:0000313" key="2">
    <source>
        <dbReference type="Proteomes" id="UP000501780"/>
    </source>
</evidence>
<proteinExistence type="predicted"/>
<dbReference type="InterPro" id="IPR042278">
    <property type="entry name" value="Mfa-like_1_N"/>
</dbReference>
<accession>A0A6H0KKS6</accession>
<dbReference type="PROSITE" id="PS51257">
    <property type="entry name" value="PROKAR_LIPOPROTEIN"/>
    <property type="match status" value="1"/>
</dbReference>
<dbReference type="CDD" id="cd13120">
    <property type="entry name" value="BF2867_like_N"/>
    <property type="match status" value="1"/>
</dbReference>
<dbReference type="InterPro" id="IPR025049">
    <property type="entry name" value="Mfa-like_1"/>
</dbReference>